<proteinExistence type="predicted"/>
<feature type="compositionally biased region" description="Low complexity" evidence="1">
    <location>
        <begin position="43"/>
        <end position="53"/>
    </location>
</feature>
<evidence type="ECO:0000313" key="2">
    <source>
        <dbReference type="EMBL" id="RKN38115.1"/>
    </source>
</evidence>
<feature type="region of interest" description="Disordered" evidence="1">
    <location>
        <begin position="1"/>
        <end position="199"/>
    </location>
</feature>
<evidence type="ECO:0000313" key="3">
    <source>
        <dbReference type="Proteomes" id="UP000272474"/>
    </source>
</evidence>
<gene>
    <name evidence="2" type="ORF">D7294_25020</name>
</gene>
<comment type="caution">
    <text evidence="2">The sequence shown here is derived from an EMBL/GenBank/DDBJ whole genome shotgun (WGS) entry which is preliminary data.</text>
</comment>
<dbReference type="AlphaFoldDB" id="A0A3A9YQ52"/>
<dbReference type="Proteomes" id="UP000272474">
    <property type="component" value="Unassembled WGS sequence"/>
</dbReference>
<protein>
    <submittedName>
        <fullName evidence="2">Uncharacterized protein</fullName>
    </submittedName>
</protein>
<feature type="compositionally biased region" description="Pro residues" evidence="1">
    <location>
        <begin position="173"/>
        <end position="184"/>
    </location>
</feature>
<dbReference type="EMBL" id="RBAL01000019">
    <property type="protein sequence ID" value="RKN38115.1"/>
    <property type="molecule type" value="Genomic_DNA"/>
</dbReference>
<name>A0A3A9YQ52_9ACTN</name>
<evidence type="ECO:0000256" key="1">
    <source>
        <dbReference type="SAM" id="MobiDB-lite"/>
    </source>
</evidence>
<sequence>MTDTGQVPEAGAPERADARQEAHDQPELAPEQTGERHPRPGQPVAAAPAFPVPGEYQDAFPGEFPGEIDESADEAAEEEDLLMPGSSGAWAEGASRPAVIRPPAPVRRPAGTPTEPEYLDIAAEVGEAPPRLSGTLPPQPGAWAGARQAGEPGPAGGAQAVRPAAAPAAPAHPAAPAPPRPAAAPAPARRPGADRGARS</sequence>
<feature type="compositionally biased region" description="Acidic residues" evidence="1">
    <location>
        <begin position="66"/>
        <end position="81"/>
    </location>
</feature>
<feature type="compositionally biased region" description="Basic and acidic residues" evidence="1">
    <location>
        <begin position="12"/>
        <end position="26"/>
    </location>
</feature>
<accession>A0A3A9YQ52</accession>
<organism evidence="2 3">
    <name type="scientific">Streptomyces hoynatensis</name>
    <dbReference type="NCBI Taxonomy" id="1141874"/>
    <lineage>
        <taxon>Bacteria</taxon>
        <taxon>Bacillati</taxon>
        <taxon>Actinomycetota</taxon>
        <taxon>Actinomycetes</taxon>
        <taxon>Kitasatosporales</taxon>
        <taxon>Streptomycetaceae</taxon>
        <taxon>Streptomyces</taxon>
    </lineage>
</organism>
<feature type="non-terminal residue" evidence="2">
    <location>
        <position position="199"/>
    </location>
</feature>
<feature type="compositionally biased region" description="Low complexity" evidence="1">
    <location>
        <begin position="144"/>
        <end position="172"/>
    </location>
</feature>
<keyword evidence="3" id="KW-1185">Reference proteome</keyword>
<reference evidence="2 3" key="1">
    <citation type="journal article" date="2014" name="Int. J. Syst. Evol. Microbiol.">
        <title>Streptomyces hoynatensis sp. nov., isolated from deep marine sediment.</title>
        <authorList>
            <person name="Veyisoglu A."/>
            <person name="Sahin N."/>
        </authorList>
    </citation>
    <scope>NUCLEOTIDE SEQUENCE [LARGE SCALE GENOMIC DNA]</scope>
    <source>
        <strain evidence="2 3">KCTC 29097</strain>
    </source>
</reference>